<organism evidence="2 3">
    <name type="scientific">Penicillium antarcticum</name>
    <dbReference type="NCBI Taxonomy" id="416450"/>
    <lineage>
        <taxon>Eukaryota</taxon>
        <taxon>Fungi</taxon>
        <taxon>Dikarya</taxon>
        <taxon>Ascomycota</taxon>
        <taxon>Pezizomycotina</taxon>
        <taxon>Eurotiomycetes</taxon>
        <taxon>Eurotiomycetidae</taxon>
        <taxon>Eurotiales</taxon>
        <taxon>Aspergillaceae</taxon>
        <taxon>Penicillium</taxon>
    </lineage>
</organism>
<evidence type="ECO:0000313" key="2">
    <source>
        <dbReference type="EMBL" id="OQD76728.1"/>
    </source>
</evidence>
<protein>
    <recommendedName>
        <fullName evidence="1">Endonuclease/exonuclease/phosphatase domain-containing protein</fullName>
    </recommendedName>
</protein>
<dbReference type="Proteomes" id="UP000191672">
    <property type="component" value="Unassembled WGS sequence"/>
</dbReference>
<comment type="caution">
    <text evidence="2">The sequence shown here is derived from an EMBL/GenBank/DDBJ whole genome shotgun (WGS) entry which is preliminary data.</text>
</comment>
<dbReference type="SUPFAM" id="SSF56219">
    <property type="entry name" value="DNase I-like"/>
    <property type="match status" value="1"/>
</dbReference>
<dbReference type="Gene3D" id="3.60.10.10">
    <property type="entry name" value="Endonuclease/exonuclease/phosphatase"/>
    <property type="match status" value="1"/>
</dbReference>
<dbReference type="InterPro" id="IPR036691">
    <property type="entry name" value="Endo/exonu/phosph_ase_sf"/>
</dbReference>
<dbReference type="EMBL" id="MDYN01000123">
    <property type="protein sequence ID" value="OQD76728.1"/>
    <property type="molecule type" value="Genomic_DNA"/>
</dbReference>
<gene>
    <name evidence="2" type="ORF">PENANT_c123G09191</name>
</gene>
<sequence length="178" mass="19459">MVPSTWREGRWAIRSMLWVNKEVEAEQVPMDSPDITAAVIRLPERVVFTASVYVEGGNVSALDDACSRLRGAITKVRRDTGAVVDILIMGDFNRHDQLWGGDEVSLGRQGEADPIIDLMNEFALSSLLKRGTKTWHGGGQSGDCESTIDLVLASENLTESMTKCALLETDHGSDHCAI</sequence>
<evidence type="ECO:0000313" key="3">
    <source>
        <dbReference type="Proteomes" id="UP000191672"/>
    </source>
</evidence>
<dbReference type="InterPro" id="IPR005135">
    <property type="entry name" value="Endo/exonuclease/phosphatase"/>
</dbReference>
<reference evidence="3" key="1">
    <citation type="journal article" date="2017" name="Nat. Microbiol.">
        <title>Global analysis of biosynthetic gene clusters reveals vast potential of secondary metabolite production in Penicillium species.</title>
        <authorList>
            <person name="Nielsen J.C."/>
            <person name="Grijseels S."/>
            <person name="Prigent S."/>
            <person name="Ji B."/>
            <person name="Dainat J."/>
            <person name="Nielsen K.F."/>
            <person name="Frisvad J.C."/>
            <person name="Workman M."/>
            <person name="Nielsen J."/>
        </authorList>
    </citation>
    <scope>NUCLEOTIDE SEQUENCE [LARGE SCALE GENOMIC DNA]</scope>
    <source>
        <strain evidence="3">IBT 31811</strain>
    </source>
</reference>
<dbReference type="GO" id="GO:0003824">
    <property type="term" value="F:catalytic activity"/>
    <property type="evidence" value="ECO:0007669"/>
    <property type="project" value="InterPro"/>
</dbReference>
<dbReference type="Pfam" id="PF14529">
    <property type="entry name" value="Exo_endo_phos_2"/>
    <property type="match status" value="1"/>
</dbReference>
<evidence type="ECO:0000259" key="1">
    <source>
        <dbReference type="Pfam" id="PF14529"/>
    </source>
</evidence>
<dbReference type="AlphaFoldDB" id="A0A1V6PI38"/>
<feature type="domain" description="Endonuclease/exonuclease/phosphatase" evidence="1">
    <location>
        <begin position="49"/>
        <end position="178"/>
    </location>
</feature>
<proteinExistence type="predicted"/>
<feature type="non-terminal residue" evidence="2">
    <location>
        <position position="178"/>
    </location>
</feature>
<name>A0A1V6PI38_9EURO</name>
<keyword evidence="3" id="KW-1185">Reference proteome</keyword>
<accession>A0A1V6PI38</accession>
<dbReference type="STRING" id="416450.A0A1V6PI38"/>